<gene>
    <name evidence="1" type="ORF">SAMN05216252_12191</name>
</gene>
<dbReference type="SFLD" id="SFLDS00003">
    <property type="entry name" value="Haloacid_Dehalogenase"/>
    <property type="match status" value="1"/>
</dbReference>
<dbReference type="EMBL" id="FZOF01000021">
    <property type="protein sequence ID" value="SNT34028.1"/>
    <property type="molecule type" value="Genomic_DNA"/>
</dbReference>
<keyword evidence="2" id="KW-1185">Reference proteome</keyword>
<dbReference type="OrthoDB" id="9797415at2"/>
<dbReference type="InterPro" id="IPR023214">
    <property type="entry name" value="HAD_sf"/>
</dbReference>
<evidence type="ECO:0000313" key="1">
    <source>
        <dbReference type="EMBL" id="SNT34028.1"/>
    </source>
</evidence>
<protein>
    <submittedName>
        <fullName evidence="1">Putative hydrolase of the HAD superfamily</fullName>
    </submittedName>
</protein>
<dbReference type="AlphaFoldDB" id="A0A239LVY3"/>
<proteinExistence type="predicted"/>
<organism evidence="1 2">
    <name type="scientific">Actinacidiphila glaucinigra</name>
    <dbReference type="NCBI Taxonomy" id="235986"/>
    <lineage>
        <taxon>Bacteria</taxon>
        <taxon>Bacillati</taxon>
        <taxon>Actinomycetota</taxon>
        <taxon>Actinomycetes</taxon>
        <taxon>Kitasatosporales</taxon>
        <taxon>Streptomycetaceae</taxon>
        <taxon>Actinacidiphila</taxon>
    </lineage>
</organism>
<keyword evidence="1" id="KW-0378">Hydrolase</keyword>
<dbReference type="InterPro" id="IPR023198">
    <property type="entry name" value="PGP-like_dom2"/>
</dbReference>
<dbReference type="GO" id="GO:0016787">
    <property type="term" value="F:hydrolase activity"/>
    <property type="evidence" value="ECO:0007669"/>
    <property type="project" value="UniProtKB-KW"/>
</dbReference>
<dbReference type="NCBIfam" id="TIGR01509">
    <property type="entry name" value="HAD-SF-IA-v3"/>
    <property type="match status" value="1"/>
</dbReference>
<name>A0A239LVY3_9ACTN</name>
<dbReference type="Proteomes" id="UP000198280">
    <property type="component" value="Unassembled WGS sequence"/>
</dbReference>
<accession>A0A239LVY3</accession>
<dbReference type="Pfam" id="PF00702">
    <property type="entry name" value="Hydrolase"/>
    <property type="match status" value="1"/>
</dbReference>
<dbReference type="SUPFAM" id="SSF56784">
    <property type="entry name" value="HAD-like"/>
    <property type="match status" value="1"/>
</dbReference>
<dbReference type="PANTHER" id="PTHR43611:SF3">
    <property type="entry name" value="FLAVIN MONONUCLEOTIDE HYDROLASE 1, CHLOROPLATIC"/>
    <property type="match status" value="1"/>
</dbReference>
<reference evidence="1 2" key="1">
    <citation type="submission" date="2017-06" db="EMBL/GenBank/DDBJ databases">
        <authorList>
            <person name="Kim H.J."/>
            <person name="Triplett B.A."/>
        </authorList>
    </citation>
    <scope>NUCLEOTIDE SEQUENCE [LARGE SCALE GENOMIC DNA]</scope>
    <source>
        <strain evidence="1 2">CGMCC 4.1858</strain>
    </source>
</reference>
<dbReference type="Gene3D" id="3.40.50.1000">
    <property type="entry name" value="HAD superfamily/HAD-like"/>
    <property type="match status" value="1"/>
</dbReference>
<sequence>MTLRPPGSAFEAFVFDYNGVIGVQPPPEAWERLAQLAGWPADRTPQFMQAFWARRSGYDAGVITSAQFWSSGLVLRTDRTFGDLLPELIATDTAMWTEVDPAVIHLLRAAHRAGARLTLLSNAPHTVADAIDVAEWSCSLMSRTIYSARIGLNKPHRGAYEAALAAAGWPDPASTLFIDDRSENCAAAAQLGIQTLHYTGKLGELAQHLPQLHPAPAVRETGTAASVAA</sequence>
<dbReference type="InterPro" id="IPR006439">
    <property type="entry name" value="HAD-SF_hydro_IA"/>
</dbReference>
<dbReference type="RefSeq" id="WP_089227203.1">
    <property type="nucleotide sequence ID" value="NZ_FZOF01000021.1"/>
</dbReference>
<dbReference type="PANTHER" id="PTHR43611">
    <property type="entry name" value="ALPHA-D-GLUCOSE 1-PHOSPHATE PHOSPHATASE"/>
    <property type="match status" value="1"/>
</dbReference>
<dbReference type="InterPro" id="IPR036412">
    <property type="entry name" value="HAD-like_sf"/>
</dbReference>
<dbReference type="Gene3D" id="1.10.150.240">
    <property type="entry name" value="Putative phosphatase, domain 2"/>
    <property type="match status" value="1"/>
</dbReference>
<evidence type="ECO:0000313" key="2">
    <source>
        <dbReference type="Proteomes" id="UP000198280"/>
    </source>
</evidence>
<dbReference type="SFLD" id="SFLDG01129">
    <property type="entry name" value="C1.5:_HAD__Beta-PGM__Phosphata"/>
    <property type="match status" value="1"/>
</dbReference>